<evidence type="ECO:0000313" key="4">
    <source>
        <dbReference type="Proteomes" id="UP000012062"/>
    </source>
</evidence>
<gene>
    <name evidence="3" type="ORF">MESS2_1190027</name>
</gene>
<protein>
    <submittedName>
        <fullName evidence="3">Putative addiction module antidote protein,CopG/Arc/MetJ family (Modular protein)</fullName>
    </submittedName>
</protein>
<sequence>MAESKRNLYDSVMPCGIRIAMKGIEMRTSKPITVTLGKQQHSVDARLASGAYDSASEVIRAALRALDREEEAVNAVLRAKIRASLDDPRPSLTAEEAEAEMTRFMENESKATRNAAR</sequence>
<name>M5EI10_9HYPH</name>
<organism evidence="3 4">
    <name type="scientific">Mesorhizobium metallidurans STM 2683</name>
    <dbReference type="NCBI Taxonomy" id="1297569"/>
    <lineage>
        <taxon>Bacteria</taxon>
        <taxon>Pseudomonadati</taxon>
        <taxon>Pseudomonadota</taxon>
        <taxon>Alphaproteobacteria</taxon>
        <taxon>Hyphomicrobiales</taxon>
        <taxon>Phyllobacteriaceae</taxon>
        <taxon>Mesorhizobium</taxon>
    </lineage>
</organism>
<dbReference type="EMBL" id="CAUM01000023">
    <property type="protein sequence ID" value="CCV04027.1"/>
    <property type="molecule type" value="Genomic_DNA"/>
</dbReference>
<comment type="caution">
    <text evidence="3">The sequence shown here is derived from an EMBL/GenBank/DDBJ whole genome shotgun (WGS) entry which is preliminary data.</text>
</comment>
<reference evidence="3 4" key="1">
    <citation type="submission" date="2013-02" db="EMBL/GenBank/DDBJ databases">
        <authorList>
            <person name="Genoscope - CEA"/>
        </authorList>
    </citation>
    <scope>NUCLEOTIDE SEQUENCE [LARGE SCALE GENOMIC DNA]</scope>
    <source>
        <strain evidence="3 4">STM 2683</strain>
    </source>
</reference>
<keyword evidence="1" id="KW-1277">Toxin-antitoxin system</keyword>
<keyword evidence="4" id="KW-1185">Reference proteome</keyword>
<dbReference type="eggNOG" id="COG3609">
    <property type="taxonomic scope" value="Bacteria"/>
</dbReference>
<dbReference type="GO" id="GO:0006355">
    <property type="term" value="P:regulation of DNA-templated transcription"/>
    <property type="evidence" value="ECO:0007669"/>
    <property type="project" value="InterPro"/>
</dbReference>
<dbReference type="SUPFAM" id="SSF47598">
    <property type="entry name" value="Ribbon-helix-helix"/>
    <property type="match status" value="1"/>
</dbReference>
<accession>M5EI10</accession>
<evidence type="ECO:0000313" key="3">
    <source>
        <dbReference type="EMBL" id="CCV04027.1"/>
    </source>
</evidence>
<dbReference type="NCBIfam" id="TIGR02606">
    <property type="entry name" value="antidote_CC2985"/>
    <property type="match status" value="1"/>
</dbReference>
<dbReference type="STRING" id="1297569.MESS2_1190027"/>
<dbReference type="Proteomes" id="UP000012062">
    <property type="component" value="Unassembled WGS sequence"/>
</dbReference>
<evidence type="ECO:0000256" key="1">
    <source>
        <dbReference type="ARBA" id="ARBA00022649"/>
    </source>
</evidence>
<evidence type="ECO:0000256" key="2">
    <source>
        <dbReference type="SAM" id="MobiDB-lite"/>
    </source>
</evidence>
<proteinExistence type="predicted"/>
<dbReference type="InterPro" id="IPR022789">
    <property type="entry name" value="ParD"/>
</dbReference>
<dbReference type="AlphaFoldDB" id="M5EI10"/>
<feature type="region of interest" description="Disordered" evidence="2">
    <location>
        <begin position="87"/>
        <end position="117"/>
    </location>
</feature>
<dbReference type="Gene3D" id="6.10.10.120">
    <property type="entry name" value="Antitoxin ParD1-like"/>
    <property type="match status" value="1"/>
</dbReference>
<dbReference type="InterPro" id="IPR038296">
    <property type="entry name" value="ParD_sf"/>
</dbReference>
<dbReference type="InterPro" id="IPR010985">
    <property type="entry name" value="Ribbon_hlx_hlx"/>
</dbReference>
<feature type="compositionally biased region" description="Basic and acidic residues" evidence="2">
    <location>
        <begin position="100"/>
        <end position="111"/>
    </location>
</feature>
<dbReference type="Pfam" id="PF03693">
    <property type="entry name" value="ParD_antitoxin"/>
    <property type="match status" value="1"/>
</dbReference>